<dbReference type="InterPro" id="IPR036514">
    <property type="entry name" value="SGNH_hydro_sf"/>
</dbReference>
<evidence type="ECO:0000313" key="4">
    <source>
        <dbReference type="EMBL" id="KAF5368566.1"/>
    </source>
</evidence>
<organism evidence="4 5">
    <name type="scientific">Tetrapyrgos nigripes</name>
    <dbReference type="NCBI Taxonomy" id="182062"/>
    <lineage>
        <taxon>Eukaryota</taxon>
        <taxon>Fungi</taxon>
        <taxon>Dikarya</taxon>
        <taxon>Basidiomycota</taxon>
        <taxon>Agaricomycotina</taxon>
        <taxon>Agaricomycetes</taxon>
        <taxon>Agaricomycetidae</taxon>
        <taxon>Agaricales</taxon>
        <taxon>Marasmiineae</taxon>
        <taxon>Marasmiaceae</taxon>
        <taxon>Tetrapyrgos</taxon>
    </lineage>
</organism>
<gene>
    <name evidence="4" type="ORF">D9758_002248</name>
</gene>
<protein>
    <recommendedName>
        <fullName evidence="6">Rhamnogalacturonan acetylesterase</fullName>
    </recommendedName>
</protein>
<dbReference type="Proteomes" id="UP000559256">
    <property type="component" value="Unassembled WGS sequence"/>
</dbReference>
<reference evidence="4 5" key="1">
    <citation type="journal article" date="2020" name="ISME J.">
        <title>Uncovering the hidden diversity of litter-decomposition mechanisms in mushroom-forming fungi.</title>
        <authorList>
            <person name="Floudas D."/>
            <person name="Bentzer J."/>
            <person name="Ahren D."/>
            <person name="Johansson T."/>
            <person name="Persson P."/>
            <person name="Tunlid A."/>
        </authorList>
    </citation>
    <scope>NUCLEOTIDE SEQUENCE [LARGE SCALE GENOMIC DNA]</scope>
    <source>
        <strain evidence="4 5">CBS 291.85</strain>
    </source>
</reference>
<evidence type="ECO:0000256" key="1">
    <source>
        <dbReference type="ARBA" id="ARBA00008668"/>
    </source>
</evidence>
<dbReference type="EMBL" id="JAACJM010000015">
    <property type="protein sequence ID" value="KAF5368566.1"/>
    <property type="molecule type" value="Genomic_DNA"/>
</dbReference>
<dbReference type="SUPFAM" id="SSF52266">
    <property type="entry name" value="SGNH hydrolase"/>
    <property type="match status" value="1"/>
</dbReference>
<dbReference type="PANTHER" id="PTHR43695:SF1">
    <property type="entry name" value="RHAMNOGALACTURONAN ACETYLESTERASE"/>
    <property type="match status" value="1"/>
</dbReference>
<dbReference type="GO" id="GO:0016788">
    <property type="term" value="F:hydrolase activity, acting on ester bonds"/>
    <property type="evidence" value="ECO:0007669"/>
    <property type="project" value="InterPro"/>
</dbReference>
<comment type="similarity">
    <text evidence="1">Belongs to the 'GDSL' lipolytic enzyme family.</text>
</comment>
<dbReference type="InterPro" id="IPR037459">
    <property type="entry name" value="RhgT-like"/>
</dbReference>
<keyword evidence="5" id="KW-1185">Reference proteome</keyword>
<dbReference type="OrthoDB" id="2141316at2759"/>
<sequence length="253" mass="26296">MLSSILFSLACIVPGIVGQTVRLAGDSTMAQGGGGSGTDGWGQYLGQYLNIPVVNNAIAGRSARSYTDEGRFTSLISAAQRGDFVVIEFGHNDGTASPDNGRQDAVGDGYDTTATVTTSTGAQVVIHTFPFYIQNAVTALQAKGAIPIVSSQTPDNIWSGNVIGAGNRFVGYAQTAASRTGATYIDHYDYVAQAYDVLGQTTVNTYYPIDHTHTSTTGANVVAQAFVRGLLCSNSALKSHVNSAGQAVPNGCL</sequence>
<proteinExistence type="inferred from homology"/>
<name>A0A8H5GP19_9AGAR</name>
<feature type="chain" id="PRO_5034695521" description="Rhamnogalacturonan acetylesterase" evidence="3">
    <location>
        <begin position="19"/>
        <end position="253"/>
    </location>
</feature>
<dbReference type="Gene3D" id="3.40.50.1110">
    <property type="entry name" value="SGNH hydrolase"/>
    <property type="match status" value="1"/>
</dbReference>
<evidence type="ECO:0000256" key="3">
    <source>
        <dbReference type="SAM" id="SignalP"/>
    </source>
</evidence>
<dbReference type="InterPro" id="IPR001087">
    <property type="entry name" value="GDSL"/>
</dbReference>
<comment type="caution">
    <text evidence="4">The sequence shown here is derived from an EMBL/GenBank/DDBJ whole genome shotgun (WGS) entry which is preliminary data.</text>
</comment>
<accession>A0A8H5GP19</accession>
<dbReference type="Pfam" id="PF00657">
    <property type="entry name" value="Lipase_GDSL"/>
    <property type="match status" value="1"/>
</dbReference>
<keyword evidence="2" id="KW-0378">Hydrolase</keyword>
<evidence type="ECO:0000313" key="5">
    <source>
        <dbReference type="Proteomes" id="UP000559256"/>
    </source>
</evidence>
<feature type="signal peptide" evidence="3">
    <location>
        <begin position="1"/>
        <end position="18"/>
    </location>
</feature>
<keyword evidence="3" id="KW-0732">Signal</keyword>
<evidence type="ECO:0000256" key="2">
    <source>
        <dbReference type="ARBA" id="ARBA00022801"/>
    </source>
</evidence>
<dbReference type="AlphaFoldDB" id="A0A8H5GP19"/>
<dbReference type="PANTHER" id="PTHR43695">
    <property type="entry name" value="PUTATIVE (AFU_ORTHOLOGUE AFUA_2G17250)-RELATED"/>
    <property type="match status" value="1"/>
</dbReference>
<evidence type="ECO:0008006" key="6">
    <source>
        <dbReference type="Google" id="ProtNLM"/>
    </source>
</evidence>